<dbReference type="PROSITE" id="PS50109">
    <property type="entry name" value="HIS_KIN"/>
    <property type="match status" value="1"/>
</dbReference>
<dbReference type="GO" id="GO:0016020">
    <property type="term" value="C:membrane"/>
    <property type="evidence" value="ECO:0007669"/>
    <property type="project" value="UniProtKB-SubCell"/>
</dbReference>
<dbReference type="InterPro" id="IPR036097">
    <property type="entry name" value="HisK_dim/P_sf"/>
</dbReference>
<keyword evidence="8" id="KW-0472">Membrane</keyword>
<dbReference type="PANTHER" id="PTHR43711:SF28">
    <property type="entry name" value="SENSOR HISTIDINE KINASE YXDK"/>
    <property type="match status" value="1"/>
</dbReference>
<reference evidence="11" key="1">
    <citation type="journal article" date="2021" name="PeerJ">
        <title>Extensive microbial diversity within the chicken gut microbiome revealed by metagenomics and culture.</title>
        <authorList>
            <person name="Gilroy R."/>
            <person name="Ravi A."/>
            <person name="Getino M."/>
            <person name="Pursley I."/>
            <person name="Horton D.L."/>
            <person name="Alikhan N.F."/>
            <person name="Baker D."/>
            <person name="Gharbi K."/>
            <person name="Hall N."/>
            <person name="Watson M."/>
            <person name="Adriaenssens E.M."/>
            <person name="Foster-Nyarko E."/>
            <person name="Jarju S."/>
            <person name="Secka A."/>
            <person name="Antonio M."/>
            <person name="Oren A."/>
            <person name="Chaudhuri R.R."/>
            <person name="La Ragione R."/>
            <person name="Hildebrand F."/>
            <person name="Pallen M.J."/>
        </authorList>
    </citation>
    <scope>NUCLEOTIDE SEQUENCE</scope>
    <source>
        <strain evidence="11">ChiGjej6B6-1540</strain>
    </source>
</reference>
<evidence type="ECO:0000256" key="8">
    <source>
        <dbReference type="ARBA" id="ARBA00023136"/>
    </source>
</evidence>
<sequence length="456" mass="50042">MDLLLSVLAFGGLMVWSENQCADIAALVEERGVPSAEATVWMAAGDYTVTALDRPTQGFYYPFFTPLEGLEEAKHTIDFGGGLTPDGLTVNRASYTVELSDSSGTPYAITLDINGPVRVMTAALQIMMVCQVISLICNLFKNAGTIRKTLRPIQELAAAASRLGHADQMSPEELRALAGKLDQINATHLDERISVKGTQKELQTLASAINAMLDRINEAYRSQMRFVSDASHELRTPIAVIQGYANLLDRWGKDDPETRQEAIDAIRQEAASMKELVEQLLFLARGDNDSMHIELELFDLTEVAGEVFRETEMIDKTHVFEGKWSLPVPVRADIGLTKQALRILVDNSVKYTPAGGKIILSAGIRDGAAILSVQDEGQGMRADDLPHIFDRFYRTDQSRTRQTGGTGLGLSIARWIVERHGGWLEVTSWEGVGTRMSMVLPLDSTVEETSPGQKSA</sequence>
<comment type="catalytic activity">
    <reaction evidence="1">
        <text>ATP + protein L-histidine = ADP + protein N-phospho-L-histidine.</text>
        <dbReference type="EC" id="2.7.13.3"/>
    </reaction>
</comment>
<dbReference type="InterPro" id="IPR003660">
    <property type="entry name" value="HAMP_dom"/>
</dbReference>
<name>A0A9D1UPE0_9FIRM</name>
<protein>
    <recommendedName>
        <fullName evidence="3">histidine kinase</fullName>
        <ecNumber evidence="3">2.7.13.3</ecNumber>
    </recommendedName>
</protein>
<keyword evidence="6 11" id="KW-0418">Kinase</keyword>
<dbReference type="SUPFAM" id="SSF47384">
    <property type="entry name" value="Homodimeric domain of signal transducing histidine kinase"/>
    <property type="match status" value="1"/>
</dbReference>
<accession>A0A9D1UPE0</accession>
<dbReference type="EMBL" id="DXGA01000105">
    <property type="protein sequence ID" value="HIW93885.1"/>
    <property type="molecule type" value="Genomic_DNA"/>
</dbReference>
<reference evidence="11" key="2">
    <citation type="submission" date="2021-04" db="EMBL/GenBank/DDBJ databases">
        <authorList>
            <person name="Gilroy R."/>
        </authorList>
    </citation>
    <scope>NUCLEOTIDE SEQUENCE</scope>
    <source>
        <strain evidence="11">ChiGjej6B6-1540</strain>
    </source>
</reference>
<evidence type="ECO:0000256" key="2">
    <source>
        <dbReference type="ARBA" id="ARBA00004370"/>
    </source>
</evidence>
<dbReference type="CDD" id="cd06225">
    <property type="entry name" value="HAMP"/>
    <property type="match status" value="1"/>
</dbReference>
<dbReference type="PROSITE" id="PS50885">
    <property type="entry name" value="HAMP"/>
    <property type="match status" value="1"/>
</dbReference>
<dbReference type="FunFam" id="1.10.287.130:FF:000001">
    <property type="entry name" value="Two-component sensor histidine kinase"/>
    <property type="match status" value="1"/>
</dbReference>
<evidence type="ECO:0000256" key="5">
    <source>
        <dbReference type="ARBA" id="ARBA00022679"/>
    </source>
</evidence>
<organism evidence="11 12">
    <name type="scientific">Candidatus Flavonifractor merdipullorum</name>
    <dbReference type="NCBI Taxonomy" id="2838590"/>
    <lineage>
        <taxon>Bacteria</taxon>
        <taxon>Bacillati</taxon>
        <taxon>Bacillota</taxon>
        <taxon>Clostridia</taxon>
        <taxon>Eubacteriales</taxon>
        <taxon>Oscillospiraceae</taxon>
        <taxon>Flavonifractor</taxon>
    </lineage>
</organism>
<comment type="subcellular location">
    <subcellularLocation>
        <location evidence="2">Membrane</location>
    </subcellularLocation>
</comment>
<evidence type="ECO:0000256" key="6">
    <source>
        <dbReference type="ARBA" id="ARBA00022777"/>
    </source>
</evidence>
<evidence type="ECO:0000256" key="7">
    <source>
        <dbReference type="ARBA" id="ARBA00023012"/>
    </source>
</evidence>
<feature type="domain" description="Histidine kinase" evidence="9">
    <location>
        <begin position="229"/>
        <end position="444"/>
    </location>
</feature>
<dbReference type="PRINTS" id="PR00344">
    <property type="entry name" value="BCTRLSENSOR"/>
</dbReference>
<evidence type="ECO:0000313" key="12">
    <source>
        <dbReference type="Proteomes" id="UP000824192"/>
    </source>
</evidence>
<evidence type="ECO:0000256" key="4">
    <source>
        <dbReference type="ARBA" id="ARBA00022553"/>
    </source>
</evidence>
<dbReference type="Gene3D" id="3.30.565.10">
    <property type="entry name" value="Histidine kinase-like ATPase, C-terminal domain"/>
    <property type="match status" value="1"/>
</dbReference>
<dbReference type="Proteomes" id="UP000824192">
    <property type="component" value="Unassembled WGS sequence"/>
</dbReference>
<dbReference type="InterPro" id="IPR005467">
    <property type="entry name" value="His_kinase_dom"/>
</dbReference>
<dbReference type="InterPro" id="IPR003661">
    <property type="entry name" value="HisK_dim/P_dom"/>
</dbReference>
<dbReference type="FunFam" id="3.30.565.10:FF:000006">
    <property type="entry name" value="Sensor histidine kinase WalK"/>
    <property type="match status" value="1"/>
</dbReference>
<evidence type="ECO:0000256" key="3">
    <source>
        <dbReference type="ARBA" id="ARBA00012438"/>
    </source>
</evidence>
<keyword evidence="7" id="KW-0902">Two-component regulatory system</keyword>
<dbReference type="InterPro" id="IPR036890">
    <property type="entry name" value="HATPase_C_sf"/>
</dbReference>
<evidence type="ECO:0000259" key="10">
    <source>
        <dbReference type="PROSITE" id="PS50885"/>
    </source>
</evidence>
<dbReference type="GO" id="GO:0000155">
    <property type="term" value="F:phosphorelay sensor kinase activity"/>
    <property type="evidence" value="ECO:0007669"/>
    <property type="project" value="InterPro"/>
</dbReference>
<dbReference type="EC" id="2.7.13.3" evidence="3"/>
<dbReference type="Pfam" id="PF02518">
    <property type="entry name" value="HATPase_c"/>
    <property type="match status" value="1"/>
</dbReference>
<proteinExistence type="predicted"/>
<dbReference type="Pfam" id="PF00512">
    <property type="entry name" value="HisKA"/>
    <property type="match status" value="1"/>
</dbReference>
<feature type="domain" description="HAMP" evidence="10">
    <location>
        <begin position="174"/>
        <end position="221"/>
    </location>
</feature>
<keyword evidence="5" id="KW-0808">Transferase</keyword>
<dbReference type="InterPro" id="IPR004358">
    <property type="entry name" value="Sig_transdc_His_kin-like_C"/>
</dbReference>
<dbReference type="SUPFAM" id="SSF55874">
    <property type="entry name" value="ATPase domain of HSP90 chaperone/DNA topoisomerase II/histidine kinase"/>
    <property type="match status" value="1"/>
</dbReference>
<dbReference type="SMART" id="SM00304">
    <property type="entry name" value="HAMP"/>
    <property type="match status" value="1"/>
</dbReference>
<dbReference type="CDD" id="cd00075">
    <property type="entry name" value="HATPase"/>
    <property type="match status" value="1"/>
</dbReference>
<dbReference type="Gene3D" id="1.10.287.130">
    <property type="match status" value="1"/>
</dbReference>
<keyword evidence="4" id="KW-0597">Phosphoprotein</keyword>
<dbReference type="Pfam" id="PF00672">
    <property type="entry name" value="HAMP"/>
    <property type="match status" value="1"/>
</dbReference>
<dbReference type="InterPro" id="IPR050736">
    <property type="entry name" value="Sensor_HK_Regulatory"/>
</dbReference>
<evidence type="ECO:0000313" key="11">
    <source>
        <dbReference type="EMBL" id="HIW93885.1"/>
    </source>
</evidence>
<evidence type="ECO:0000259" key="9">
    <source>
        <dbReference type="PROSITE" id="PS50109"/>
    </source>
</evidence>
<dbReference type="PANTHER" id="PTHR43711">
    <property type="entry name" value="TWO-COMPONENT HISTIDINE KINASE"/>
    <property type="match status" value="1"/>
</dbReference>
<dbReference type="SMART" id="SM00388">
    <property type="entry name" value="HisKA"/>
    <property type="match status" value="1"/>
</dbReference>
<dbReference type="AlphaFoldDB" id="A0A9D1UPE0"/>
<comment type="caution">
    <text evidence="11">The sequence shown here is derived from an EMBL/GenBank/DDBJ whole genome shotgun (WGS) entry which is preliminary data.</text>
</comment>
<evidence type="ECO:0000256" key="1">
    <source>
        <dbReference type="ARBA" id="ARBA00000085"/>
    </source>
</evidence>
<dbReference type="InterPro" id="IPR003594">
    <property type="entry name" value="HATPase_dom"/>
</dbReference>
<dbReference type="SMART" id="SM00387">
    <property type="entry name" value="HATPase_c"/>
    <property type="match status" value="1"/>
</dbReference>
<dbReference type="CDD" id="cd00082">
    <property type="entry name" value="HisKA"/>
    <property type="match status" value="1"/>
</dbReference>
<gene>
    <name evidence="11" type="ORF">H9868_05010</name>
</gene>